<dbReference type="Gene3D" id="2.60.40.1120">
    <property type="entry name" value="Carboxypeptidase-like, regulatory domain"/>
    <property type="match status" value="1"/>
</dbReference>
<feature type="signal peptide" evidence="8">
    <location>
        <begin position="1"/>
        <end position="22"/>
    </location>
</feature>
<dbReference type="GO" id="GO:0009279">
    <property type="term" value="C:cell outer membrane"/>
    <property type="evidence" value="ECO:0007669"/>
    <property type="project" value="UniProtKB-SubCell"/>
</dbReference>
<dbReference type="InterPro" id="IPR036942">
    <property type="entry name" value="Beta-barrel_TonB_sf"/>
</dbReference>
<dbReference type="PANTHER" id="PTHR30069">
    <property type="entry name" value="TONB-DEPENDENT OUTER MEMBRANE RECEPTOR"/>
    <property type="match status" value="1"/>
</dbReference>
<dbReference type="NCBIfam" id="TIGR04057">
    <property type="entry name" value="SusC_RagA_signa"/>
    <property type="match status" value="1"/>
</dbReference>
<proteinExistence type="inferred from homology"/>
<dbReference type="EMBL" id="BBNU01000012">
    <property type="protein sequence ID" value="GAL80795.1"/>
    <property type="molecule type" value="Genomic_DNA"/>
</dbReference>
<keyword evidence="5 7" id="KW-0472">Membrane</keyword>
<accession>A0A090WUH2</accession>
<evidence type="ECO:0000256" key="3">
    <source>
        <dbReference type="ARBA" id="ARBA00022452"/>
    </source>
</evidence>
<dbReference type="RefSeq" id="WP_042499107.1">
    <property type="nucleotide sequence ID" value="NZ_BBNU01000012.1"/>
</dbReference>
<comment type="caution">
    <text evidence="10">The sequence shown here is derived from an EMBL/GenBank/DDBJ whole genome shotgun (WGS) entry which is preliminary data.</text>
</comment>
<reference evidence="10" key="1">
    <citation type="journal article" date="2014" name="Genome Announc.">
        <title>Draft Genome Sequences of Marine Flavobacterium Algibacter lectus Strains SS8 and NR4.</title>
        <authorList>
            <person name="Takatani N."/>
            <person name="Nakanishi M."/>
            <person name="Meirelles P."/>
            <person name="Mino S."/>
            <person name="Suda W."/>
            <person name="Oshima K."/>
            <person name="Hattori M."/>
            <person name="Ohkuma M."/>
            <person name="Hosokawa M."/>
            <person name="Miyashita K."/>
            <person name="Thompson F.L."/>
            <person name="Niwa A."/>
            <person name="Sawabe T."/>
            <person name="Sawabe T."/>
        </authorList>
    </citation>
    <scope>NUCLEOTIDE SEQUENCE [LARGE SCALE GENOMIC DNA]</scope>
    <source>
        <strain evidence="10">JCM 19274</strain>
    </source>
</reference>
<dbReference type="Pfam" id="PF13715">
    <property type="entry name" value="CarbopepD_reg_2"/>
    <property type="match status" value="1"/>
</dbReference>
<sequence>MKTKFSGMLTLLLAFVVQLTFAQEKTISGTVSDDSGLPLPGATVLVKGTSTGTSTDFDGKYAIKANQGATLVFSFVGYASKEIAVGSSNSINVSMAEDAAALDEVVITALGIKRNAKELSYSVSTLKNEDITKTKAVNVTTAMVGKVAGLQINTTNNGVNPSTRVVLRGGNRSLLGNNEALVVIDGFPSDRGVLDRINPNDIENVSVLKGANAAALYGSEATNGVVLVTTKTGKGKLKVTYNGSYQVENAAYLPEFQNEFGVGGFPDGTLFPLENVAWGPRFDGRLVDASETLDNGDVWQVPFTPIEDNHKDFFRQGSTVRHGITVSGGDDNGTFLMSLDQTNTEGIVPNDAYNRTNFRLKGSKKYNKLSVGGNLSFFRSHSNVVGAGGRQDRPLYWNIINTPLHLPMEQLKNWRTGEFTRNETSYFAFYENPYFIVDTQRLKSDINEFNVLAFADYEITDWLTASLNVGYTGSNTTTKREYGAFTYAFELENTYARMDEYGARTADAMLTSSRLNSDFMLKFNKDISEDFNVQLTTGQNTRIEDDNAIAVAGNDLIIPDFYNISTITGNILAGDFPDSGSGNQRTRNYRRMSVYGDFTLGFKDYLFLSATGRNDWSSTLPKDGNSFFYYGAGLSFAATDAFDITSDKGLSYLKASVNLTKTGNDPGLYRTQGTFFAPTGFPYGTTVGLSQSSTVPSPALNPEFTTSLEVGLETGFFKNRLTANITGYKTNSTDQIVNAGISYASGASTAVVNVGEIENLGIELDLNGVILKSDNFKWDVGLTWTAIKSEVISLADGVDELSLGGFDSAQVIAKVGEPYPQLRTTSYLKDDQGRIIVGDDGDPIQDPTNQIQGKTTPDYILGLNTNISYKNWNLYAVTDYRTGHVFYNAIVDAIEFTGLSQHSATAGRQPFVFPNSSYSDGNGGYVANDNRLTSGGGNAFWDSYGEIKENYVSDATTLKLREVLLSYTFDGDALKAMGVDDLSIGLFGRNLVTWRPASNVTTDPEFNFTTGNAVGVGDQNQTAPTRQFGMSVNLTF</sequence>
<evidence type="ECO:0000256" key="5">
    <source>
        <dbReference type="ARBA" id="ARBA00023136"/>
    </source>
</evidence>
<dbReference type="FunFam" id="2.60.40.1120:FF:000003">
    <property type="entry name" value="Outer membrane protein Omp121"/>
    <property type="match status" value="1"/>
</dbReference>
<feature type="chain" id="PRO_5001866321" evidence="8">
    <location>
        <begin position="23"/>
        <end position="1036"/>
    </location>
</feature>
<dbReference type="Gene3D" id="2.40.170.20">
    <property type="entry name" value="TonB-dependent receptor, beta-barrel domain"/>
    <property type="match status" value="1"/>
</dbReference>
<dbReference type="STRING" id="221126.SAMN04489722_10961"/>
<protein>
    <submittedName>
        <fullName evidence="10">SusC outer membrane protein</fullName>
    </submittedName>
</protein>
<dbReference type="Pfam" id="PF07715">
    <property type="entry name" value="Plug"/>
    <property type="match status" value="1"/>
</dbReference>
<dbReference type="InterPro" id="IPR023996">
    <property type="entry name" value="TonB-dep_OMP_SusC/RagA"/>
</dbReference>
<dbReference type="SUPFAM" id="SSF56935">
    <property type="entry name" value="Porins"/>
    <property type="match status" value="1"/>
</dbReference>
<dbReference type="InterPro" id="IPR012910">
    <property type="entry name" value="Plug_dom"/>
</dbReference>
<evidence type="ECO:0000313" key="10">
    <source>
        <dbReference type="EMBL" id="GAL80795.1"/>
    </source>
</evidence>
<evidence type="ECO:0000256" key="6">
    <source>
        <dbReference type="ARBA" id="ARBA00023237"/>
    </source>
</evidence>
<evidence type="ECO:0000256" key="2">
    <source>
        <dbReference type="ARBA" id="ARBA00022448"/>
    </source>
</evidence>
<dbReference type="PROSITE" id="PS52016">
    <property type="entry name" value="TONB_DEPENDENT_REC_3"/>
    <property type="match status" value="1"/>
</dbReference>
<feature type="domain" description="TonB-dependent receptor plug" evidence="9">
    <location>
        <begin position="117"/>
        <end position="225"/>
    </location>
</feature>
<gene>
    <name evidence="10" type="ORF">JCM19274_1421</name>
</gene>
<dbReference type="Proteomes" id="UP000029643">
    <property type="component" value="Unassembled WGS sequence"/>
</dbReference>
<name>A0A090WUH2_9FLAO</name>
<evidence type="ECO:0000256" key="8">
    <source>
        <dbReference type="SAM" id="SignalP"/>
    </source>
</evidence>
<keyword evidence="6 7" id="KW-0998">Cell outer membrane</keyword>
<evidence type="ECO:0000256" key="1">
    <source>
        <dbReference type="ARBA" id="ARBA00004571"/>
    </source>
</evidence>
<dbReference type="SUPFAM" id="SSF49464">
    <property type="entry name" value="Carboxypeptidase regulatory domain-like"/>
    <property type="match status" value="1"/>
</dbReference>
<dbReference type="PANTHER" id="PTHR30069:SF28">
    <property type="entry name" value="TONB-DEPENDENT RECEPTOR YNCD-RELATED"/>
    <property type="match status" value="1"/>
</dbReference>
<dbReference type="InterPro" id="IPR008969">
    <property type="entry name" value="CarboxyPept-like_regulatory"/>
</dbReference>
<dbReference type="Gene3D" id="2.170.130.10">
    <property type="entry name" value="TonB-dependent receptor, plug domain"/>
    <property type="match status" value="1"/>
</dbReference>
<dbReference type="InterPro" id="IPR037066">
    <property type="entry name" value="Plug_dom_sf"/>
</dbReference>
<dbReference type="GO" id="GO:0015344">
    <property type="term" value="F:siderophore uptake transmembrane transporter activity"/>
    <property type="evidence" value="ECO:0007669"/>
    <property type="project" value="TreeGrafter"/>
</dbReference>
<keyword evidence="2 7" id="KW-0813">Transport</keyword>
<comment type="similarity">
    <text evidence="7">Belongs to the TonB-dependent receptor family.</text>
</comment>
<keyword evidence="4 7" id="KW-0812">Transmembrane</keyword>
<evidence type="ECO:0000256" key="7">
    <source>
        <dbReference type="PROSITE-ProRule" id="PRU01360"/>
    </source>
</evidence>
<comment type="subcellular location">
    <subcellularLocation>
        <location evidence="1 7">Cell outer membrane</location>
        <topology evidence="1 7">Multi-pass membrane protein</topology>
    </subcellularLocation>
</comment>
<dbReference type="InterPro" id="IPR039426">
    <property type="entry name" value="TonB-dep_rcpt-like"/>
</dbReference>
<evidence type="ECO:0000313" key="11">
    <source>
        <dbReference type="Proteomes" id="UP000029643"/>
    </source>
</evidence>
<evidence type="ECO:0000256" key="4">
    <source>
        <dbReference type="ARBA" id="ARBA00022692"/>
    </source>
</evidence>
<keyword evidence="3 7" id="KW-1134">Transmembrane beta strand</keyword>
<dbReference type="GO" id="GO:0044718">
    <property type="term" value="P:siderophore transmembrane transport"/>
    <property type="evidence" value="ECO:0007669"/>
    <property type="project" value="TreeGrafter"/>
</dbReference>
<organism evidence="10 11">
    <name type="scientific">Algibacter lectus</name>
    <dbReference type="NCBI Taxonomy" id="221126"/>
    <lineage>
        <taxon>Bacteria</taxon>
        <taxon>Pseudomonadati</taxon>
        <taxon>Bacteroidota</taxon>
        <taxon>Flavobacteriia</taxon>
        <taxon>Flavobacteriales</taxon>
        <taxon>Flavobacteriaceae</taxon>
        <taxon>Algibacter</taxon>
    </lineage>
</organism>
<evidence type="ECO:0000259" key="9">
    <source>
        <dbReference type="Pfam" id="PF07715"/>
    </source>
</evidence>
<dbReference type="InterPro" id="IPR023997">
    <property type="entry name" value="TonB-dep_OMP_SusC/RagA_CS"/>
</dbReference>
<dbReference type="AlphaFoldDB" id="A0A090WUH2"/>
<dbReference type="NCBIfam" id="TIGR04056">
    <property type="entry name" value="OMP_RagA_SusC"/>
    <property type="match status" value="1"/>
</dbReference>
<keyword evidence="8" id="KW-0732">Signal</keyword>